<comment type="caution">
    <text evidence="4">The sequence shown here is derived from an EMBL/GenBank/DDBJ whole genome shotgun (WGS) entry which is preliminary data.</text>
</comment>
<dbReference type="InterPro" id="IPR000073">
    <property type="entry name" value="AB_hydrolase_1"/>
</dbReference>
<dbReference type="EMBL" id="BOPO01000107">
    <property type="protein sequence ID" value="GIL29746.1"/>
    <property type="molecule type" value="Genomic_DNA"/>
</dbReference>
<proteinExistence type="inferred from homology"/>
<dbReference type="InterPro" id="IPR029058">
    <property type="entry name" value="AB_hydrolase_fold"/>
</dbReference>
<dbReference type="PANTHER" id="PTHR43798">
    <property type="entry name" value="MONOACYLGLYCEROL LIPASE"/>
    <property type="match status" value="1"/>
</dbReference>
<gene>
    <name evidence="4" type="primary">pip_2</name>
    <name evidence="4" type="ORF">NUM_50000</name>
</gene>
<evidence type="ECO:0000313" key="4">
    <source>
        <dbReference type="EMBL" id="GIL29746.1"/>
    </source>
</evidence>
<name>A0A8J4AEC3_9ACTN</name>
<evidence type="ECO:0000256" key="2">
    <source>
        <dbReference type="ARBA" id="ARBA00022801"/>
    </source>
</evidence>
<organism evidence="4 5">
    <name type="scientific">Actinocatenispora comari</name>
    <dbReference type="NCBI Taxonomy" id="2807577"/>
    <lineage>
        <taxon>Bacteria</taxon>
        <taxon>Bacillati</taxon>
        <taxon>Actinomycetota</taxon>
        <taxon>Actinomycetes</taxon>
        <taxon>Micromonosporales</taxon>
        <taxon>Micromonosporaceae</taxon>
        <taxon>Actinocatenispora</taxon>
    </lineage>
</organism>
<protein>
    <submittedName>
        <fullName evidence="4">Proline iminopeptidase</fullName>
    </submittedName>
</protein>
<keyword evidence="5" id="KW-1185">Reference proteome</keyword>
<dbReference type="RefSeq" id="WP_207127413.1">
    <property type="nucleotide sequence ID" value="NZ_BOPO01000107.1"/>
</dbReference>
<sequence length="296" mass="32278">MHSATSDGRLFLDVRGKPGAPPLLYLHGGPGMGCYEFMQWQGDRLSQRLHVIGLDQRGTLRSAPLADGETLAESDVIADCEALRESMGIQRWAVLGHSFGGRMALRYAHRHPERISAVLFENPGWDLAEADRAKLLAAAPLFAELGDPVSATRCRNLAAAPRFERWEVVDLLAGLGERHLELYVHRPEARSQLAATLANAFPAELRDRGDAAARRLLAAPDVLASMVGLLPGLAVPALLMKGRYDLVTGPSQLAAFRAEVPGGRVELFPRSAHYPQLEEPELYQATVQAFVTAHAR</sequence>
<dbReference type="InterPro" id="IPR050266">
    <property type="entry name" value="AB_hydrolase_sf"/>
</dbReference>
<dbReference type="Gene3D" id="3.40.50.1820">
    <property type="entry name" value="alpha/beta hydrolase"/>
    <property type="match status" value="1"/>
</dbReference>
<dbReference type="GO" id="GO:0016020">
    <property type="term" value="C:membrane"/>
    <property type="evidence" value="ECO:0007669"/>
    <property type="project" value="TreeGrafter"/>
</dbReference>
<comment type="similarity">
    <text evidence="1">Belongs to the peptidase S33 family.</text>
</comment>
<reference evidence="5" key="1">
    <citation type="journal article" date="2021" name="Int. J. Syst. Evol. Microbiol.">
        <title>Actinocatenispora comari sp. nov., an endophytic actinomycete isolated from aerial parts of Comarum salesowianum.</title>
        <authorList>
            <person name="Oyunbileg N."/>
            <person name="Iizaka Y."/>
            <person name="Hamada M."/>
            <person name="Davaapurev B.O."/>
            <person name="Fukumoto A."/>
            <person name="Tsetseg B."/>
            <person name="Kato F."/>
            <person name="Tamura T."/>
            <person name="Batkhuu J."/>
            <person name="Anzai Y."/>
        </authorList>
    </citation>
    <scope>NUCLEOTIDE SEQUENCE [LARGE SCALE GENOMIC DNA]</scope>
    <source>
        <strain evidence="5">NUM-2625</strain>
    </source>
</reference>
<dbReference type="PRINTS" id="PR00793">
    <property type="entry name" value="PROAMNOPTASE"/>
</dbReference>
<evidence type="ECO:0000313" key="5">
    <source>
        <dbReference type="Proteomes" id="UP000614996"/>
    </source>
</evidence>
<dbReference type="GO" id="GO:0004177">
    <property type="term" value="F:aminopeptidase activity"/>
    <property type="evidence" value="ECO:0007669"/>
    <property type="project" value="UniProtKB-EC"/>
</dbReference>
<dbReference type="InterPro" id="IPR002410">
    <property type="entry name" value="Peptidase_S33"/>
</dbReference>
<keyword evidence="2" id="KW-0378">Hydrolase</keyword>
<dbReference type="GO" id="GO:0006508">
    <property type="term" value="P:proteolysis"/>
    <property type="evidence" value="ECO:0007669"/>
    <property type="project" value="InterPro"/>
</dbReference>
<dbReference type="PANTHER" id="PTHR43798:SF33">
    <property type="entry name" value="HYDROLASE, PUTATIVE (AFU_ORTHOLOGUE AFUA_2G14860)-RELATED"/>
    <property type="match status" value="1"/>
</dbReference>
<dbReference type="Proteomes" id="UP000614996">
    <property type="component" value="Unassembled WGS sequence"/>
</dbReference>
<dbReference type="SUPFAM" id="SSF53474">
    <property type="entry name" value="alpha/beta-Hydrolases"/>
    <property type="match status" value="1"/>
</dbReference>
<accession>A0A8J4AEC3</accession>
<evidence type="ECO:0000259" key="3">
    <source>
        <dbReference type="Pfam" id="PF00561"/>
    </source>
</evidence>
<dbReference type="Pfam" id="PF00561">
    <property type="entry name" value="Abhydrolase_1"/>
    <property type="match status" value="1"/>
</dbReference>
<dbReference type="AlphaFoldDB" id="A0A8J4AEC3"/>
<evidence type="ECO:0000256" key="1">
    <source>
        <dbReference type="ARBA" id="ARBA00010088"/>
    </source>
</evidence>
<feature type="domain" description="AB hydrolase-1" evidence="3">
    <location>
        <begin position="21"/>
        <end position="280"/>
    </location>
</feature>